<dbReference type="Gene3D" id="1.10.10.470">
    <property type="entry name" value="Maltooligosyl trehalose synthase, domain 4"/>
    <property type="match status" value="1"/>
</dbReference>
<dbReference type="InterPro" id="IPR006047">
    <property type="entry name" value="GH13_cat_dom"/>
</dbReference>
<dbReference type="InterPro" id="IPR017853">
    <property type="entry name" value="GH"/>
</dbReference>
<keyword evidence="4" id="KW-1185">Reference proteome</keyword>
<evidence type="ECO:0000313" key="3">
    <source>
        <dbReference type="EMBL" id="RKT77027.1"/>
    </source>
</evidence>
<dbReference type="PANTHER" id="PTHR10357">
    <property type="entry name" value="ALPHA-AMYLASE FAMILY MEMBER"/>
    <property type="match status" value="1"/>
</dbReference>
<sequence length="846" mass="92449">MTVTEGAARGVSGSTDGSRPGEGMPGRHVPVSTHRFQLEPDFTLEDAEKRLGYLVQLGVTDVYLSPVLQASEGSTHGYDVTDHRHVAAGLGGDDAFRRLTAAARSAGLGVVVDVVPNHMTTPTPLTANRPLWALLREGRESPWALWFDVDWDAQDGRILMPVLGDELESVLASGEIELSHRDGQTVVRYYDHVFPVAAGTERLPLPELLDRQHYRLASWTTADDELNYRRFFDVTSLIAVRVEEPAVFEATHAKLVGFAQAGELQGLRIDHPDGLADPQGYLEQLADATGGIWVVVEKILEGDEQLPADWATDGTTGYDAMLRVGGLFVDPDGEAPLTALSTELLGQSQDLEQIVVEAKRWVVEVMLSTEVSRLVRLVRRALPEVDAQAARHVVESLLVGLERYRVYLRPGSPAGEADADELGHALTRGRGAWDRPLDDAVVERVMTLALGRDRGEDAQAADEFVVRFQQTCGPAMAKAIEDTAYYRFVRLTGLNEVGGDPGRVGIPTSEFHQFATGLAQRWPRTMTTLSTHDTKRSEDVRARLFVLSERPDEWARWVRKARELAADHRSDELDDLTEYFLWQTLVGAWPITAERLDGYALKAIRESKLRTRWTAPDEAYEKAVADLVAAMTGDPAIAVHVEAWHSATARESRAAVLGQKLVQLTMPGVPDVYQGNDIVDLSLVDPDNRRAVDYAERSERLARLDDGGRATDLHDEKLLVTSRALRVRRALSDAFVGEGTSHVALDAGSEHVVAFGRGQGDRVEVVTLATRLAGRLADSGGWGDAEVTLPQGDWRDVLSDRRVDGGPVPLATVLPDEGLPVALLVRVGSAADLEATDGAVAEEVDA</sequence>
<name>A0A495XSB2_9MICO</name>
<evidence type="ECO:0000259" key="2">
    <source>
        <dbReference type="SMART" id="SM00642"/>
    </source>
</evidence>
<organism evidence="3 4">
    <name type="scientific">Terracoccus luteus</name>
    <dbReference type="NCBI Taxonomy" id="53356"/>
    <lineage>
        <taxon>Bacteria</taxon>
        <taxon>Bacillati</taxon>
        <taxon>Actinomycetota</taxon>
        <taxon>Actinomycetes</taxon>
        <taxon>Micrococcales</taxon>
        <taxon>Intrasporangiaceae</taxon>
        <taxon>Terracoccus</taxon>
    </lineage>
</organism>
<protein>
    <submittedName>
        <fullName evidence="3">Maltooligosyl trehalose synthase</fullName>
    </submittedName>
</protein>
<feature type="region of interest" description="Disordered" evidence="1">
    <location>
        <begin position="1"/>
        <end position="30"/>
    </location>
</feature>
<evidence type="ECO:0000256" key="1">
    <source>
        <dbReference type="SAM" id="MobiDB-lite"/>
    </source>
</evidence>
<dbReference type="Proteomes" id="UP000278440">
    <property type="component" value="Unassembled WGS sequence"/>
</dbReference>
<gene>
    <name evidence="3" type="ORF">DFJ68_0438</name>
</gene>
<dbReference type="GO" id="GO:0047470">
    <property type="term" value="F:(1,4)-alpha-D-glucan 1-alpha-D-glucosylmutase activity"/>
    <property type="evidence" value="ECO:0007669"/>
    <property type="project" value="TreeGrafter"/>
</dbReference>
<dbReference type="GO" id="GO:0005992">
    <property type="term" value="P:trehalose biosynthetic process"/>
    <property type="evidence" value="ECO:0007669"/>
    <property type="project" value="TreeGrafter"/>
</dbReference>
<dbReference type="GO" id="GO:0030980">
    <property type="term" value="P:alpha-glucan catabolic process"/>
    <property type="evidence" value="ECO:0007669"/>
    <property type="project" value="TreeGrafter"/>
</dbReference>
<dbReference type="SMART" id="SM00642">
    <property type="entry name" value="Aamy"/>
    <property type="match status" value="1"/>
</dbReference>
<accession>A0A495XSB2</accession>
<dbReference type="Gene3D" id="3.30.1590.10">
    <property type="entry name" value="Maltooligosyl trehalose synthase, domain 2"/>
    <property type="match status" value="1"/>
</dbReference>
<dbReference type="SUPFAM" id="SSF51445">
    <property type="entry name" value="(Trans)glycosidases"/>
    <property type="match status" value="1"/>
</dbReference>
<reference evidence="3 4" key="1">
    <citation type="submission" date="2018-10" db="EMBL/GenBank/DDBJ databases">
        <title>Sequencing the genomes of 1000 actinobacteria strains.</title>
        <authorList>
            <person name="Klenk H.-P."/>
        </authorList>
    </citation>
    <scope>NUCLEOTIDE SEQUENCE [LARGE SCALE GENOMIC DNA]</scope>
    <source>
        <strain evidence="3 4">DSM 44267</strain>
    </source>
</reference>
<dbReference type="InterPro" id="IPR012767">
    <property type="entry name" value="Trehalose_TreY"/>
</dbReference>
<dbReference type="InterPro" id="IPR013797">
    <property type="entry name" value="Maltooligo_trehalose_synth_4"/>
</dbReference>
<comment type="caution">
    <text evidence="3">The sequence shown here is derived from an EMBL/GenBank/DDBJ whole genome shotgun (WGS) entry which is preliminary data.</text>
</comment>
<dbReference type="AlphaFoldDB" id="A0A495XSB2"/>
<dbReference type="RefSeq" id="WP_338067394.1">
    <property type="nucleotide sequence ID" value="NZ_RBXT01000001.1"/>
</dbReference>
<dbReference type="PANTHER" id="PTHR10357:SF216">
    <property type="entry name" value="MALTOOLIGOSYL TREHALOSE SYNTHASE-RELATED"/>
    <property type="match status" value="1"/>
</dbReference>
<dbReference type="EMBL" id="RBXT01000001">
    <property type="protein sequence ID" value="RKT77027.1"/>
    <property type="molecule type" value="Genomic_DNA"/>
</dbReference>
<dbReference type="Pfam" id="PF00128">
    <property type="entry name" value="Alpha-amylase"/>
    <property type="match status" value="1"/>
</dbReference>
<evidence type="ECO:0000313" key="4">
    <source>
        <dbReference type="Proteomes" id="UP000278440"/>
    </source>
</evidence>
<proteinExistence type="predicted"/>
<dbReference type="NCBIfam" id="TIGR02401">
    <property type="entry name" value="trehalose_TreY"/>
    <property type="match status" value="1"/>
</dbReference>
<dbReference type="Gene3D" id="3.20.20.80">
    <property type="entry name" value="Glycosidases"/>
    <property type="match status" value="1"/>
</dbReference>
<dbReference type="CDD" id="cd11336">
    <property type="entry name" value="AmyAc_MTSase"/>
    <property type="match status" value="1"/>
</dbReference>
<feature type="domain" description="Glycosyl hydrolase family 13 catalytic" evidence="2">
    <location>
        <begin position="30"/>
        <end position="452"/>
    </location>
</feature>
<dbReference type="Gene3D" id="1.10.150.200">
    <property type="entry name" value="Maltooligosyl trehalose synthase, domain 3"/>
    <property type="match status" value="1"/>
</dbReference>